<dbReference type="AlphaFoldDB" id="A0A1I7HIB4"/>
<dbReference type="Gene3D" id="1.10.443.10">
    <property type="entry name" value="Intergrase catalytic core"/>
    <property type="match status" value="1"/>
</dbReference>
<evidence type="ECO:0008006" key="3">
    <source>
        <dbReference type="Google" id="ProtNLM"/>
    </source>
</evidence>
<evidence type="ECO:0000313" key="1">
    <source>
        <dbReference type="EMBL" id="SFU60381.1"/>
    </source>
</evidence>
<dbReference type="GO" id="GO:0003677">
    <property type="term" value="F:DNA binding"/>
    <property type="evidence" value="ECO:0007669"/>
    <property type="project" value="InterPro"/>
</dbReference>
<evidence type="ECO:0000313" key="2">
    <source>
        <dbReference type="Proteomes" id="UP000183508"/>
    </source>
</evidence>
<name>A0A1I7HIB4_9BACL</name>
<dbReference type="STRING" id="392015.SAMN05421543_104207"/>
<dbReference type="GO" id="GO:0015074">
    <property type="term" value="P:DNA integration"/>
    <property type="evidence" value="ECO:0007669"/>
    <property type="project" value="InterPro"/>
</dbReference>
<dbReference type="Proteomes" id="UP000183508">
    <property type="component" value="Unassembled WGS sequence"/>
</dbReference>
<protein>
    <recommendedName>
        <fullName evidence="3">Phage integrase family protein</fullName>
    </recommendedName>
</protein>
<reference evidence="2" key="1">
    <citation type="submission" date="2016-10" db="EMBL/GenBank/DDBJ databases">
        <authorList>
            <person name="Varghese N."/>
        </authorList>
    </citation>
    <scope>NUCLEOTIDE SEQUENCE [LARGE SCALE GENOMIC DNA]</scope>
    <source>
        <strain evidence="2">DSM 17980</strain>
    </source>
</reference>
<gene>
    <name evidence="1" type="ORF">SAMN05421543_104207</name>
</gene>
<dbReference type="InterPro" id="IPR013762">
    <property type="entry name" value="Integrase-like_cat_sf"/>
</dbReference>
<keyword evidence="2" id="KW-1185">Reference proteome</keyword>
<dbReference type="EMBL" id="FPBV01000004">
    <property type="protein sequence ID" value="SFU60381.1"/>
    <property type="molecule type" value="Genomic_DNA"/>
</dbReference>
<accession>A0A1I7HIB4</accession>
<organism evidence="1 2">
    <name type="scientific">Alicyclobacillus macrosporangiidus</name>
    <dbReference type="NCBI Taxonomy" id="392015"/>
    <lineage>
        <taxon>Bacteria</taxon>
        <taxon>Bacillati</taxon>
        <taxon>Bacillota</taxon>
        <taxon>Bacilli</taxon>
        <taxon>Bacillales</taxon>
        <taxon>Alicyclobacillaceae</taxon>
        <taxon>Alicyclobacillus</taxon>
    </lineage>
</organism>
<sequence>MLARAVRHARPGERLFVAPGVKTDEAIREVQDYIRHHRPPGSTVTAHGLRHGYARDRYLEFREAGLSDKEAKARVSELLGHHREEVTDIYSGSLR</sequence>
<dbReference type="GO" id="GO:0006310">
    <property type="term" value="P:DNA recombination"/>
    <property type="evidence" value="ECO:0007669"/>
    <property type="project" value="InterPro"/>
</dbReference>
<proteinExistence type="predicted"/>